<organism evidence="3 4">
    <name type="scientific">Eragrostis curvula</name>
    <name type="common">weeping love grass</name>
    <dbReference type="NCBI Taxonomy" id="38414"/>
    <lineage>
        <taxon>Eukaryota</taxon>
        <taxon>Viridiplantae</taxon>
        <taxon>Streptophyta</taxon>
        <taxon>Embryophyta</taxon>
        <taxon>Tracheophyta</taxon>
        <taxon>Spermatophyta</taxon>
        <taxon>Magnoliopsida</taxon>
        <taxon>Liliopsida</taxon>
        <taxon>Poales</taxon>
        <taxon>Poaceae</taxon>
        <taxon>PACMAD clade</taxon>
        <taxon>Chloridoideae</taxon>
        <taxon>Eragrostideae</taxon>
        <taxon>Eragrostidinae</taxon>
        <taxon>Eragrostis</taxon>
    </lineage>
</organism>
<dbReference type="EMBL" id="RWGY01000536">
    <property type="protein sequence ID" value="TVU00850.1"/>
    <property type="molecule type" value="Genomic_DNA"/>
</dbReference>
<keyword evidence="4" id="KW-1185">Reference proteome</keyword>
<gene>
    <name evidence="3" type="ORF">EJB05_53698</name>
</gene>
<sequence>LAQALPADGDGRAPREGHEHAQHGELERVVAAKRRTGMEEAKEEESEEQQRVKGDGQQPYSIVFPDFPGGPGTFEAAAKFCYGVRVDFTAWNVAPLRCAAEYLEMVEEHAEDNLAARAEAFLEQTVLRHSGDATKALKSCEELLPLAEELGIEMEANVLSLCVKKEHVDAFLDELAKFTC</sequence>
<evidence type="ECO:0000256" key="1">
    <source>
        <dbReference type="ARBA" id="ARBA00004906"/>
    </source>
</evidence>
<dbReference type="Proteomes" id="UP000324897">
    <property type="component" value="Unassembled WGS sequence"/>
</dbReference>
<dbReference type="SUPFAM" id="SSF54695">
    <property type="entry name" value="POZ domain"/>
    <property type="match status" value="1"/>
</dbReference>
<accession>A0A5J9SPF2</accession>
<evidence type="ECO:0000256" key="2">
    <source>
        <dbReference type="SAM" id="MobiDB-lite"/>
    </source>
</evidence>
<evidence type="ECO:0008006" key="5">
    <source>
        <dbReference type="Google" id="ProtNLM"/>
    </source>
</evidence>
<feature type="compositionally biased region" description="Basic and acidic residues" evidence="2">
    <location>
        <begin position="9"/>
        <end position="40"/>
    </location>
</feature>
<name>A0A5J9SPF2_9POAL</name>
<feature type="non-terminal residue" evidence="3">
    <location>
        <position position="1"/>
    </location>
</feature>
<evidence type="ECO:0000313" key="3">
    <source>
        <dbReference type="EMBL" id="TVU00850.1"/>
    </source>
</evidence>
<dbReference type="PANTHER" id="PTHR32370">
    <property type="entry name" value="OS12G0117600 PROTEIN"/>
    <property type="match status" value="1"/>
</dbReference>
<comment type="pathway">
    <text evidence="1">Protein modification; protein ubiquitination.</text>
</comment>
<comment type="caution">
    <text evidence="3">The sequence shown here is derived from an EMBL/GenBank/DDBJ whole genome shotgun (WGS) entry which is preliminary data.</text>
</comment>
<dbReference type="OrthoDB" id="1671503at2759"/>
<dbReference type="InterPro" id="IPR043454">
    <property type="entry name" value="NPH3/RPT2-like"/>
</dbReference>
<evidence type="ECO:0000313" key="4">
    <source>
        <dbReference type="Proteomes" id="UP000324897"/>
    </source>
</evidence>
<proteinExistence type="predicted"/>
<protein>
    <recommendedName>
        <fullName evidence="5">BTB domain-containing protein</fullName>
    </recommendedName>
</protein>
<dbReference type="AlphaFoldDB" id="A0A5J9SPF2"/>
<dbReference type="InterPro" id="IPR011333">
    <property type="entry name" value="SKP1/BTB/POZ_sf"/>
</dbReference>
<reference evidence="3 4" key="1">
    <citation type="journal article" date="2019" name="Sci. Rep.">
        <title>A high-quality genome of Eragrostis curvula grass provides insights into Poaceae evolution and supports new strategies to enhance forage quality.</title>
        <authorList>
            <person name="Carballo J."/>
            <person name="Santos B.A.C.M."/>
            <person name="Zappacosta D."/>
            <person name="Garbus I."/>
            <person name="Selva J.P."/>
            <person name="Gallo C.A."/>
            <person name="Diaz A."/>
            <person name="Albertini E."/>
            <person name="Caccamo M."/>
            <person name="Echenique V."/>
        </authorList>
    </citation>
    <scope>NUCLEOTIDE SEQUENCE [LARGE SCALE GENOMIC DNA]</scope>
    <source>
        <strain evidence="4">cv. Victoria</strain>
        <tissue evidence="3">Leaf</tissue>
    </source>
</reference>
<feature type="region of interest" description="Disordered" evidence="2">
    <location>
        <begin position="1"/>
        <end position="59"/>
    </location>
</feature>